<dbReference type="Proteomes" id="UP000005408">
    <property type="component" value="Unassembled WGS sequence"/>
</dbReference>
<dbReference type="AlphaFoldDB" id="A0A8W8HZD3"/>
<sequence length="79" mass="9141">MVSRVQRGTQKLSLNNSEQQHDPYFIHEVRQSIADYFSSISYRVESMHKFTDGCAAQYNIDIALRISVTLGLKMLLKDF</sequence>
<dbReference type="EnsemblMetazoa" id="G11698.1">
    <property type="protein sequence ID" value="G11698.1:cds"/>
    <property type="gene ID" value="G11698"/>
</dbReference>
<organism evidence="1 2">
    <name type="scientific">Magallana gigas</name>
    <name type="common">Pacific oyster</name>
    <name type="synonym">Crassostrea gigas</name>
    <dbReference type="NCBI Taxonomy" id="29159"/>
    <lineage>
        <taxon>Eukaryota</taxon>
        <taxon>Metazoa</taxon>
        <taxon>Spiralia</taxon>
        <taxon>Lophotrochozoa</taxon>
        <taxon>Mollusca</taxon>
        <taxon>Bivalvia</taxon>
        <taxon>Autobranchia</taxon>
        <taxon>Pteriomorphia</taxon>
        <taxon>Ostreida</taxon>
        <taxon>Ostreoidea</taxon>
        <taxon>Ostreidae</taxon>
        <taxon>Magallana</taxon>
    </lineage>
</organism>
<accession>A0A8W8HZD3</accession>
<reference evidence="1" key="1">
    <citation type="submission" date="2022-08" db="UniProtKB">
        <authorList>
            <consortium name="EnsemblMetazoa"/>
        </authorList>
    </citation>
    <scope>IDENTIFICATION</scope>
    <source>
        <strain evidence="1">05x7-T-G4-1.051#20</strain>
    </source>
</reference>
<evidence type="ECO:0000313" key="1">
    <source>
        <dbReference type="EnsemblMetazoa" id="G11698.1:cds"/>
    </source>
</evidence>
<name>A0A8W8HZD3_MAGGI</name>
<evidence type="ECO:0000313" key="2">
    <source>
        <dbReference type="Proteomes" id="UP000005408"/>
    </source>
</evidence>
<protein>
    <submittedName>
        <fullName evidence="1">Uncharacterized protein</fullName>
    </submittedName>
</protein>
<keyword evidence="2" id="KW-1185">Reference proteome</keyword>
<proteinExistence type="predicted"/>